<evidence type="ECO:0000259" key="3">
    <source>
        <dbReference type="Pfam" id="PF03067"/>
    </source>
</evidence>
<keyword evidence="2" id="KW-0812">Transmembrane</keyword>
<gene>
    <name evidence="4" type="ORF">J437_LFUL008656</name>
</gene>
<dbReference type="InterPro" id="IPR004302">
    <property type="entry name" value="Cellulose/chitin-bd_N"/>
</dbReference>
<evidence type="ECO:0000256" key="1">
    <source>
        <dbReference type="SAM" id="MobiDB-lite"/>
    </source>
</evidence>
<keyword evidence="2" id="KW-0472">Membrane</keyword>
<proteinExistence type="predicted"/>
<evidence type="ECO:0000256" key="2">
    <source>
        <dbReference type="SAM" id="Phobius"/>
    </source>
</evidence>
<evidence type="ECO:0000313" key="4">
    <source>
        <dbReference type="EMBL" id="KAG8227863.1"/>
    </source>
</evidence>
<reference evidence="4" key="1">
    <citation type="submission" date="2013-04" db="EMBL/GenBank/DDBJ databases">
        <authorList>
            <person name="Qu J."/>
            <person name="Murali S.C."/>
            <person name="Bandaranaike D."/>
            <person name="Bellair M."/>
            <person name="Blankenburg K."/>
            <person name="Chao H."/>
            <person name="Dinh H."/>
            <person name="Doddapaneni H."/>
            <person name="Downs B."/>
            <person name="Dugan-Rocha S."/>
            <person name="Elkadiri S."/>
            <person name="Gnanaolivu R.D."/>
            <person name="Hernandez B."/>
            <person name="Javaid M."/>
            <person name="Jayaseelan J.C."/>
            <person name="Lee S."/>
            <person name="Li M."/>
            <person name="Ming W."/>
            <person name="Munidasa M."/>
            <person name="Muniz J."/>
            <person name="Nguyen L."/>
            <person name="Ongeri F."/>
            <person name="Osuji N."/>
            <person name="Pu L.-L."/>
            <person name="Puazo M."/>
            <person name="Qu C."/>
            <person name="Quiroz J."/>
            <person name="Raj R."/>
            <person name="Weissenberger G."/>
            <person name="Xin Y."/>
            <person name="Zou X."/>
            <person name="Han Y."/>
            <person name="Richards S."/>
            <person name="Worley K."/>
            <person name="Muzny D."/>
            <person name="Gibbs R."/>
        </authorList>
    </citation>
    <scope>NUCLEOTIDE SEQUENCE</scope>
    <source>
        <strain evidence="4">Sampled in the wild</strain>
    </source>
</reference>
<keyword evidence="2" id="KW-1133">Transmembrane helix</keyword>
<accession>A0A8K0K8K1</accession>
<organism evidence="4 5">
    <name type="scientific">Ladona fulva</name>
    <name type="common">Scarce chaser dragonfly</name>
    <name type="synonym">Libellula fulva</name>
    <dbReference type="NCBI Taxonomy" id="123851"/>
    <lineage>
        <taxon>Eukaryota</taxon>
        <taxon>Metazoa</taxon>
        <taxon>Ecdysozoa</taxon>
        <taxon>Arthropoda</taxon>
        <taxon>Hexapoda</taxon>
        <taxon>Insecta</taxon>
        <taxon>Pterygota</taxon>
        <taxon>Palaeoptera</taxon>
        <taxon>Odonata</taxon>
        <taxon>Epiprocta</taxon>
        <taxon>Anisoptera</taxon>
        <taxon>Libelluloidea</taxon>
        <taxon>Libellulidae</taxon>
        <taxon>Ladona</taxon>
    </lineage>
</organism>
<protein>
    <recommendedName>
        <fullName evidence="3">Chitin-binding type-4 domain-containing protein</fullName>
    </recommendedName>
</protein>
<comment type="caution">
    <text evidence="4">The sequence shown here is derived from an EMBL/GenBank/DDBJ whole genome shotgun (WGS) entry which is preliminary data.</text>
</comment>
<name>A0A8K0K8K1_LADFU</name>
<feature type="region of interest" description="Disordered" evidence="1">
    <location>
        <begin position="367"/>
        <end position="386"/>
    </location>
</feature>
<dbReference type="PANTHER" id="PTHR21113">
    <property type="entry name" value="AGAP001705-PA"/>
    <property type="match status" value="1"/>
</dbReference>
<evidence type="ECO:0000313" key="5">
    <source>
        <dbReference type="Proteomes" id="UP000792457"/>
    </source>
</evidence>
<dbReference type="OrthoDB" id="64893at2759"/>
<reference evidence="4" key="2">
    <citation type="submission" date="2017-10" db="EMBL/GenBank/DDBJ databases">
        <title>Ladona fulva Genome sequencing and assembly.</title>
        <authorList>
            <person name="Murali S."/>
            <person name="Richards S."/>
            <person name="Bandaranaike D."/>
            <person name="Bellair M."/>
            <person name="Blankenburg K."/>
            <person name="Chao H."/>
            <person name="Dinh H."/>
            <person name="Doddapaneni H."/>
            <person name="Dugan-Rocha S."/>
            <person name="Elkadiri S."/>
            <person name="Gnanaolivu R."/>
            <person name="Hernandez B."/>
            <person name="Skinner E."/>
            <person name="Javaid M."/>
            <person name="Lee S."/>
            <person name="Li M."/>
            <person name="Ming W."/>
            <person name="Munidasa M."/>
            <person name="Muniz J."/>
            <person name="Nguyen L."/>
            <person name="Hughes D."/>
            <person name="Osuji N."/>
            <person name="Pu L.-L."/>
            <person name="Puazo M."/>
            <person name="Qu C."/>
            <person name="Quiroz J."/>
            <person name="Raj R."/>
            <person name="Weissenberger G."/>
            <person name="Xin Y."/>
            <person name="Zou X."/>
            <person name="Han Y."/>
            <person name="Worley K."/>
            <person name="Muzny D."/>
            <person name="Gibbs R."/>
        </authorList>
    </citation>
    <scope>NUCLEOTIDE SEQUENCE</scope>
    <source>
        <strain evidence="4">Sampled in the wild</strain>
    </source>
</reference>
<feature type="region of interest" description="Disordered" evidence="1">
    <location>
        <begin position="253"/>
        <end position="296"/>
    </location>
</feature>
<dbReference type="AlphaFoldDB" id="A0A8K0K8K1"/>
<dbReference type="PANTHER" id="PTHR21113:SF4">
    <property type="entry name" value="CHITIN-BINDING TYPE-4 DOMAIN-CONTAINING PROTEIN"/>
    <property type="match status" value="1"/>
</dbReference>
<keyword evidence="5" id="KW-1185">Reference proteome</keyword>
<dbReference type="EMBL" id="KZ308345">
    <property type="protein sequence ID" value="KAG8227863.1"/>
    <property type="molecule type" value="Genomic_DNA"/>
</dbReference>
<feature type="transmembrane region" description="Helical" evidence="2">
    <location>
        <begin position="306"/>
        <end position="334"/>
    </location>
</feature>
<feature type="domain" description="Chitin-binding type-4" evidence="3">
    <location>
        <begin position="127"/>
        <end position="248"/>
    </location>
</feature>
<feature type="compositionally biased region" description="Acidic residues" evidence="1">
    <location>
        <begin position="264"/>
        <end position="277"/>
    </location>
</feature>
<dbReference type="Proteomes" id="UP000792457">
    <property type="component" value="Unassembled WGS sequence"/>
</dbReference>
<feature type="compositionally biased region" description="Basic and acidic residues" evidence="1">
    <location>
        <begin position="281"/>
        <end position="290"/>
    </location>
</feature>
<sequence length="386" mass="43002">MINATETDDTDFPGNFPPTDRKLIAYTRIDMILLTSKVDGEGTGPHQLLSFCNARPNRSRGISLLEDGKRDTLHHLAHECPRECFSLKTVHLGQEAVVMFTIRAGRHPLRPRAHESGGKYAQGIIVRRYKIGATVPIRVELTANHKGYFEFRLCPQNNHRKEATQACLDRYLLERGDSVGGRRVFPGIEGGGGNRIFEARYRLPDGLTCSQCVLQWRYVAGNSWGMCANGTGAVGCGPQEEFRACADVSIQSDSGHFDNTPYDGEGEEEEGEGEVDNEIPQGKEDAKSGKAGEVVEEEEEEEEEGLFWWGVVLLVVGCAFVAAAALFALLYLYYYHARDGFKKWLKKEEKRRIGVAVIVPIVPEEPPMVPPRRSRKSSFSGDERVV</sequence>
<dbReference type="Pfam" id="PF03067">
    <property type="entry name" value="LPMO_10"/>
    <property type="match status" value="1"/>
</dbReference>